<protein>
    <submittedName>
        <fullName evidence="4">Uncharacterized protein DDB_G0290587-like</fullName>
    </submittedName>
</protein>
<evidence type="ECO:0000256" key="1">
    <source>
        <dbReference type="SAM" id="MobiDB-lite"/>
    </source>
</evidence>
<dbReference type="OrthoDB" id="10405040at2759"/>
<dbReference type="Proteomes" id="UP000515163">
    <property type="component" value="Unplaced"/>
</dbReference>
<accession>A0A6P8HRN5</accession>
<dbReference type="InParanoid" id="A0A6P8HRN5"/>
<proteinExistence type="predicted"/>
<feature type="chain" id="PRO_5027895188" evidence="2">
    <location>
        <begin position="21"/>
        <end position="239"/>
    </location>
</feature>
<name>A0A6P8HRN5_ACTTE</name>
<feature type="signal peptide" evidence="2">
    <location>
        <begin position="1"/>
        <end position="20"/>
    </location>
</feature>
<organism evidence="3 4">
    <name type="scientific">Actinia tenebrosa</name>
    <name type="common">Australian red waratah sea anemone</name>
    <dbReference type="NCBI Taxonomy" id="6105"/>
    <lineage>
        <taxon>Eukaryota</taxon>
        <taxon>Metazoa</taxon>
        <taxon>Cnidaria</taxon>
        <taxon>Anthozoa</taxon>
        <taxon>Hexacorallia</taxon>
        <taxon>Actiniaria</taxon>
        <taxon>Actiniidae</taxon>
        <taxon>Actinia</taxon>
    </lineage>
</organism>
<gene>
    <name evidence="4" type="primary">LOC116295383</name>
</gene>
<feature type="compositionally biased region" description="Low complexity" evidence="1">
    <location>
        <begin position="105"/>
        <end position="122"/>
    </location>
</feature>
<dbReference type="KEGG" id="aten:116295383"/>
<keyword evidence="3" id="KW-1185">Reference proteome</keyword>
<evidence type="ECO:0000256" key="2">
    <source>
        <dbReference type="SAM" id="SignalP"/>
    </source>
</evidence>
<feature type="compositionally biased region" description="Basic and acidic residues" evidence="1">
    <location>
        <begin position="73"/>
        <end position="85"/>
    </location>
</feature>
<keyword evidence="2" id="KW-0732">Signal</keyword>
<evidence type="ECO:0000313" key="4">
    <source>
        <dbReference type="RefSeq" id="XP_031559039.1"/>
    </source>
</evidence>
<feature type="compositionally biased region" description="Basic residues" evidence="1">
    <location>
        <begin position="86"/>
        <end position="95"/>
    </location>
</feature>
<dbReference type="AlphaFoldDB" id="A0A6P8HRN5"/>
<dbReference type="RefSeq" id="XP_031559039.1">
    <property type="nucleotide sequence ID" value="XM_031703179.1"/>
</dbReference>
<evidence type="ECO:0000313" key="3">
    <source>
        <dbReference type="Proteomes" id="UP000515163"/>
    </source>
</evidence>
<feature type="region of interest" description="Disordered" evidence="1">
    <location>
        <begin position="73"/>
        <end position="124"/>
    </location>
</feature>
<reference evidence="4" key="1">
    <citation type="submission" date="2025-08" db="UniProtKB">
        <authorList>
            <consortium name="RefSeq"/>
        </authorList>
    </citation>
    <scope>IDENTIFICATION</scope>
    <source>
        <tissue evidence="4">Tentacle</tissue>
    </source>
</reference>
<sequence>MKTIFLFLIFAGFSFQSIISAPINQVELLDERDVLKNPKDVPLSKRSKHHGISSSIDPLQELGRFDEAALRRNDNGLPAKRDQWRKSNKKQKSSCRSKDVRVKATNSTTSTMEPTTTTTPPTAAVQGDVSVDATREPATSTITLATSTMGPTTTTTPPTAAVQGDVSVDATGEPATSTITLATNTMEPSTTTTPTAVAAHVSSVALTAPAVEGSQDNIPLSGCTTSIPIKCYNAYHEYG</sequence>
<dbReference type="GeneID" id="116295383"/>